<feature type="transmembrane region" description="Helical" evidence="1">
    <location>
        <begin position="66"/>
        <end position="90"/>
    </location>
</feature>
<sequence length="342" mass="36494">MIWLNWRQFRLQALVGAAALAVIACYLVYLGMDIRDAHDAYRSHCTDPGACAQAESQFTGSYRDTLLFLAAGLALIPAVLGSFWGAPLVARELELGTHRLVWNQGVTRRRWLLGRVAFVGLAAMILTGLAGLLLTWAASPYDQVAGDRFGTVAFGARNIVPIGYAFLAFALGAVAGLLMRRTLPAMAVTGVVFLAVQFAVPNLVRPHLMPPERTTLPMTARHINEATNLGDITGAPVIGGLRVPGAPDAWISDTSPLRTADGRTVAESAFNACLDTPPSPPGSGAEGRFGDAAVCLSELDLHVDIEYQPSGRYWAFQAIETGLYLAVGAILIAVAVRRIGRT</sequence>
<keyword evidence="1" id="KW-0812">Transmembrane</keyword>
<proteinExistence type="predicted"/>
<keyword evidence="3" id="KW-1185">Reference proteome</keyword>
<name>A0ABW3EXZ8_9ACTN</name>
<evidence type="ECO:0000313" key="2">
    <source>
        <dbReference type="EMBL" id="MFD0905343.1"/>
    </source>
</evidence>
<dbReference type="PROSITE" id="PS51257">
    <property type="entry name" value="PROKAR_LIPOPROTEIN"/>
    <property type="match status" value="1"/>
</dbReference>
<dbReference type="Proteomes" id="UP001596972">
    <property type="component" value="Unassembled WGS sequence"/>
</dbReference>
<dbReference type="Pfam" id="PF12679">
    <property type="entry name" value="ABC2_membrane_2"/>
    <property type="match status" value="1"/>
</dbReference>
<dbReference type="RefSeq" id="WP_378306160.1">
    <property type="nucleotide sequence ID" value="NZ_JBHTJA010000129.1"/>
</dbReference>
<feature type="transmembrane region" description="Helical" evidence="1">
    <location>
        <begin position="12"/>
        <end position="32"/>
    </location>
</feature>
<dbReference type="EMBL" id="JBHTJA010000129">
    <property type="protein sequence ID" value="MFD0905343.1"/>
    <property type="molecule type" value="Genomic_DNA"/>
</dbReference>
<reference evidence="3" key="1">
    <citation type="journal article" date="2019" name="Int. J. Syst. Evol. Microbiol.">
        <title>The Global Catalogue of Microorganisms (GCM) 10K type strain sequencing project: providing services to taxonomists for standard genome sequencing and annotation.</title>
        <authorList>
            <consortium name="The Broad Institute Genomics Platform"/>
            <consortium name="The Broad Institute Genome Sequencing Center for Infectious Disease"/>
            <person name="Wu L."/>
            <person name="Ma J."/>
        </authorList>
    </citation>
    <scope>NUCLEOTIDE SEQUENCE [LARGE SCALE GENOMIC DNA]</scope>
    <source>
        <strain evidence="3">JCM 31202</strain>
    </source>
</reference>
<evidence type="ECO:0000256" key="1">
    <source>
        <dbReference type="SAM" id="Phobius"/>
    </source>
</evidence>
<gene>
    <name evidence="2" type="ORF">ACFQ11_33555</name>
</gene>
<feature type="transmembrane region" description="Helical" evidence="1">
    <location>
        <begin position="159"/>
        <end position="178"/>
    </location>
</feature>
<evidence type="ECO:0000313" key="3">
    <source>
        <dbReference type="Proteomes" id="UP001596972"/>
    </source>
</evidence>
<feature type="transmembrane region" description="Helical" evidence="1">
    <location>
        <begin position="185"/>
        <end position="204"/>
    </location>
</feature>
<feature type="transmembrane region" description="Helical" evidence="1">
    <location>
        <begin position="111"/>
        <end position="139"/>
    </location>
</feature>
<keyword evidence="1" id="KW-0472">Membrane</keyword>
<organism evidence="2 3">
    <name type="scientific">Actinomadura sediminis</name>
    <dbReference type="NCBI Taxonomy" id="1038904"/>
    <lineage>
        <taxon>Bacteria</taxon>
        <taxon>Bacillati</taxon>
        <taxon>Actinomycetota</taxon>
        <taxon>Actinomycetes</taxon>
        <taxon>Streptosporangiales</taxon>
        <taxon>Thermomonosporaceae</taxon>
        <taxon>Actinomadura</taxon>
    </lineage>
</organism>
<protein>
    <submittedName>
        <fullName evidence="2">ABC transporter permease subunit</fullName>
    </submittedName>
</protein>
<feature type="transmembrane region" description="Helical" evidence="1">
    <location>
        <begin position="314"/>
        <end position="336"/>
    </location>
</feature>
<keyword evidence="1" id="KW-1133">Transmembrane helix</keyword>
<accession>A0ABW3EXZ8</accession>
<comment type="caution">
    <text evidence="2">The sequence shown here is derived from an EMBL/GenBank/DDBJ whole genome shotgun (WGS) entry which is preliminary data.</text>
</comment>